<reference evidence="4 5" key="1">
    <citation type="submission" date="2018-06" db="EMBL/GenBank/DDBJ databases">
        <title>Thermoflavimicrobium daqus sp. nov., a thermophilic microbe isolated from Moutai-flavour Daqu.</title>
        <authorList>
            <person name="Wang X."/>
            <person name="Zhou H."/>
        </authorList>
    </citation>
    <scope>NUCLEOTIDE SEQUENCE [LARGE SCALE GENOMIC DNA]</scope>
    <source>
        <strain evidence="4 5">FBKL4.011</strain>
    </source>
</reference>
<evidence type="ECO:0000259" key="3">
    <source>
        <dbReference type="PROSITE" id="PS50983"/>
    </source>
</evidence>
<keyword evidence="5" id="KW-1185">Reference proteome</keyword>
<dbReference type="CDD" id="cd01144">
    <property type="entry name" value="BtuF"/>
    <property type="match status" value="1"/>
</dbReference>
<dbReference type="InterPro" id="IPR054828">
    <property type="entry name" value="Vit_B12_bind_prot"/>
</dbReference>
<dbReference type="PROSITE" id="PS50983">
    <property type="entry name" value="FE_B12_PBP"/>
    <property type="match status" value="1"/>
</dbReference>
<dbReference type="InterPro" id="IPR002491">
    <property type="entry name" value="ABC_transptr_periplasmic_BD"/>
</dbReference>
<evidence type="ECO:0000256" key="2">
    <source>
        <dbReference type="ARBA" id="ARBA00022729"/>
    </source>
</evidence>
<dbReference type="RefSeq" id="WP_113657577.1">
    <property type="nucleotide sequence ID" value="NZ_KZ845663.1"/>
</dbReference>
<dbReference type="Pfam" id="PF01497">
    <property type="entry name" value="Peripla_BP_2"/>
    <property type="match status" value="1"/>
</dbReference>
<gene>
    <name evidence="4" type="ORF">DL897_02725</name>
</gene>
<dbReference type="Gene3D" id="3.40.50.1980">
    <property type="entry name" value="Nitrogenase molybdenum iron protein domain"/>
    <property type="match status" value="2"/>
</dbReference>
<evidence type="ECO:0000313" key="4">
    <source>
        <dbReference type="EMBL" id="RAL26972.1"/>
    </source>
</evidence>
<organism evidence="4 5">
    <name type="scientific">Thermoflavimicrobium daqui</name>
    <dbReference type="NCBI Taxonomy" id="2137476"/>
    <lineage>
        <taxon>Bacteria</taxon>
        <taxon>Bacillati</taxon>
        <taxon>Bacillota</taxon>
        <taxon>Bacilli</taxon>
        <taxon>Bacillales</taxon>
        <taxon>Thermoactinomycetaceae</taxon>
        <taxon>Thermoflavimicrobium</taxon>
    </lineage>
</organism>
<reference evidence="4 5" key="2">
    <citation type="submission" date="2018-06" db="EMBL/GenBank/DDBJ databases">
        <authorList>
            <person name="Zhirakovskaya E."/>
        </authorList>
    </citation>
    <scope>NUCLEOTIDE SEQUENCE [LARGE SCALE GENOMIC DNA]</scope>
    <source>
        <strain evidence="4 5">FBKL4.011</strain>
    </source>
</reference>
<comment type="similarity">
    <text evidence="1">Belongs to the bacterial solute-binding protein 8 family.</text>
</comment>
<dbReference type="PANTHER" id="PTHR30535:SF34">
    <property type="entry name" value="MOLYBDATE-BINDING PROTEIN MOLA"/>
    <property type="match status" value="1"/>
</dbReference>
<dbReference type="InterPro" id="IPR050902">
    <property type="entry name" value="ABC_Transporter_SBP"/>
</dbReference>
<proteinExistence type="inferred from homology"/>
<dbReference type="OrthoDB" id="9787772at2"/>
<dbReference type="EMBL" id="QJKK01000001">
    <property type="protein sequence ID" value="RAL26972.1"/>
    <property type="molecule type" value="Genomic_DNA"/>
</dbReference>
<dbReference type="PANTHER" id="PTHR30535">
    <property type="entry name" value="VITAMIN B12-BINDING PROTEIN"/>
    <property type="match status" value="1"/>
</dbReference>
<evidence type="ECO:0000313" key="5">
    <source>
        <dbReference type="Proteomes" id="UP000251213"/>
    </source>
</evidence>
<protein>
    <submittedName>
        <fullName evidence="4">Cobalamin-binding protein</fullName>
    </submittedName>
</protein>
<dbReference type="NCBIfam" id="NF038402">
    <property type="entry name" value="TroA_like"/>
    <property type="match status" value="1"/>
</dbReference>
<keyword evidence="2" id="KW-0732">Signal</keyword>
<feature type="domain" description="Fe/B12 periplasmic-binding" evidence="3">
    <location>
        <begin position="3"/>
        <end position="258"/>
    </location>
</feature>
<accession>A0A364K9S2</accession>
<sequence>MKRIISICPSNTEILYFLGMGDRVIGLDDFSDWPSEWSYLPRLGPDLDIDIEKVKLLNPDLVIASLSVPGMEKNIERLKEEKIPYIVLNPKSLHEIPNDIMKLGQALFVVDKAENLANRFRCELEQIQSHIPASSLPVRLYFEWWPKPVFSPGNKNWLTDISHLIGASQIFEEYDQESVQSDWETVADKNPDYCLIVWTGIPKHRIRKELITSRPAFQGQKWIEPGRLHILEEGWYCRPSPRILTGIKYLAHILYPERFISPNPNDPFHDTRQ</sequence>
<dbReference type="SUPFAM" id="SSF53807">
    <property type="entry name" value="Helical backbone' metal receptor"/>
    <property type="match status" value="1"/>
</dbReference>
<dbReference type="AlphaFoldDB" id="A0A364K9S2"/>
<dbReference type="Proteomes" id="UP000251213">
    <property type="component" value="Unassembled WGS sequence"/>
</dbReference>
<evidence type="ECO:0000256" key="1">
    <source>
        <dbReference type="ARBA" id="ARBA00008814"/>
    </source>
</evidence>
<name>A0A364K9S2_9BACL</name>
<comment type="caution">
    <text evidence="4">The sequence shown here is derived from an EMBL/GenBank/DDBJ whole genome shotgun (WGS) entry which is preliminary data.</text>
</comment>